<dbReference type="Proteomes" id="UP000828251">
    <property type="component" value="Unassembled WGS sequence"/>
</dbReference>
<protein>
    <submittedName>
        <fullName evidence="2">Uncharacterized protein</fullName>
    </submittedName>
</protein>
<name>A0A9D3WEP6_9ROSI</name>
<organism evidence="2 3">
    <name type="scientific">Gossypium stocksii</name>
    <dbReference type="NCBI Taxonomy" id="47602"/>
    <lineage>
        <taxon>Eukaryota</taxon>
        <taxon>Viridiplantae</taxon>
        <taxon>Streptophyta</taxon>
        <taxon>Embryophyta</taxon>
        <taxon>Tracheophyta</taxon>
        <taxon>Spermatophyta</taxon>
        <taxon>Magnoliopsida</taxon>
        <taxon>eudicotyledons</taxon>
        <taxon>Gunneridae</taxon>
        <taxon>Pentapetalae</taxon>
        <taxon>rosids</taxon>
        <taxon>malvids</taxon>
        <taxon>Malvales</taxon>
        <taxon>Malvaceae</taxon>
        <taxon>Malvoideae</taxon>
        <taxon>Gossypium</taxon>
    </lineage>
</organism>
<proteinExistence type="predicted"/>
<evidence type="ECO:0000313" key="2">
    <source>
        <dbReference type="EMBL" id="KAH1121545.1"/>
    </source>
</evidence>
<evidence type="ECO:0000313" key="3">
    <source>
        <dbReference type="Proteomes" id="UP000828251"/>
    </source>
</evidence>
<accession>A0A9D3WEP6</accession>
<gene>
    <name evidence="2" type="ORF">J1N35_004705</name>
</gene>
<reference evidence="2 3" key="1">
    <citation type="journal article" date="2021" name="Plant Biotechnol. J.">
        <title>Multi-omics assisted identification of the key and species-specific regulatory components of drought-tolerant mechanisms in Gossypium stocksii.</title>
        <authorList>
            <person name="Yu D."/>
            <person name="Ke L."/>
            <person name="Zhang D."/>
            <person name="Wu Y."/>
            <person name="Sun Y."/>
            <person name="Mei J."/>
            <person name="Sun J."/>
            <person name="Sun Y."/>
        </authorList>
    </citation>
    <scope>NUCLEOTIDE SEQUENCE [LARGE SCALE GENOMIC DNA]</scope>
    <source>
        <strain evidence="3">cv. E1</strain>
        <tissue evidence="2">Leaf</tissue>
    </source>
</reference>
<evidence type="ECO:0000256" key="1">
    <source>
        <dbReference type="SAM" id="Phobius"/>
    </source>
</evidence>
<keyword evidence="3" id="KW-1185">Reference proteome</keyword>
<dbReference type="AlphaFoldDB" id="A0A9D3WEP6"/>
<sequence>MDNYGSYGQIYFQPTTKNANGAVVTVLVLMLHIFSYAKPILDIFKIEAFDGTNFKSWGEHIFSILDMHKVGFTLTECDPTDSSYKQLELLVHANKAD</sequence>
<comment type="caution">
    <text evidence="2">The sequence shown here is derived from an EMBL/GenBank/DDBJ whole genome shotgun (WGS) entry which is preliminary data.</text>
</comment>
<dbReference type="EMBL" id="JAIQCV010000002">
    <property type="protein sequence ID" value="KAH1121545.1"/>
    <property type="molecule type" value="Genomic_DNA"/>
</dbReference>
<keyword evidence="1" id="KW-0472">Membrane</keyword>
<dbReference type="OrthoDB" id="988434at2759"/>
<feature type="transmembrane region" description="Helical" evidence="1">
    <location>
        <begin position="20"/>
        <end position="37"/>
    </location>
</feature>
<keyword evidence="1" id="KW-1133">Transmembrane helix</keyword>
<keyword evidence="1" id="KW-0812">Transmembrane</keyword>